<organism evidence="3 4">
    <name type="scientific">Achromobacter aegrifaciens</name>
    <dbReference type="NCBI Taxonomy" id="1287736"/>
    <lineage>
        <taxon>Bacteria</taxon>
        <taxon>Pseudomonadati</taxon>
        <taxon>Pseudomonadota</taxon>
        <taxon>Betaproteobacteria</taxon>
        <taxon>Burkholderiales</taxon>
        <taxon>Alcaligenaceae</taxon>
        <taxon>Achromobacter</taxon>
    </lineage>
</organism>
<keyword evidence="2" id="KW-0812">Transmembrane</keyword>
<proteinExistence type="predicted"/>
<feature type="region of interest" description="Disordered" evidence="1">
    <location>
        <begin position="46"/>
        <end position="67"/>
    </location>
</feature>
<evidence type="ECO:0000313" key="3">
    <source>
        <dbReference type="EMBL" id="CUJ70327.1"/>
    </source>
</evidence>
<dbReference type="AlphaFoldDB" id="A0AAD2J4L2"/>
<keyword evidence="2" id="KW-1133">Transmembrane helix</keyword>
<name>A0AAD2J4L2_ACHAE</name>
<evidence type="ECO:0000256" key="1">
    <source>
        <dbReference type="SAM" id="MobiDB-lite"/>
    </source>
</evidence>
<feature type="transmembrane region" description="Helical" evidence="2">
    <location>
        <begin position="15"/>
        <end position="37"/>
    </location>
</feature>
<dbReference type="RefSeq" id="WP_054457978.1">
    <property type="nucleotide sequence ID" value="NZ_CYTK01000012.1"/>
</dbReference>
<sequence>MPLTDLAALIQSKPAVLLAGFLSSLCLLLLASEPYMVRAYRKQGRRFSGDAGTAPSEDLHRDSTNTRPVPTVSYSMLTAETGHHIGHQLRLGNVQSAEALYRFWESLSPSIEDPTSREFACTFAKAIAEALECPSTSAPQADASEAGVSKPV</sequence>
<accession>A0AAD2J4L2</accession>
<dbReference type="Proteomes" id="UP000044098">
    <property type="component" value="Unassembled WGS sequence"/>
</dbReference>
<gene>
    <name evidence="3" type="ORF">ERS370000_05375</name>
</gene>
<evidence type="ECO:0000313" key="4">
    <source>
        <dbReference type="Proteomes" id="UP000044098"/>
    </source>
</evidence>
<protein>
    <submittedName>
        <fullName evidence="3">Uncharacterized protein</fullName>
    </submittedName>
</protein>
<reference evidence="3 4" key="1">
    <citation type="submission" date="2015-09" db="EMBL/GenBank/DDBJ databases">
        <authorList>
            <consortium name="Pathogen Informatics"/>
        </authorList>
    </citation>
    <scope>NUCLEOTIDE SEQUENCE [LARGE SCALE GENOMIC DNA]</scope>
    <source>
        <strain evidence="3 4">2789STDY5608625</strain>
    </source>
</reference>
<keyword evidence="2" id="KW-0472">Membrane</keyword>
<dbReference type="EMBL" id="CYTK01000012">
    <property type="protein sequence ID" value="CUJ70327.1"/>
    <property type="molecule type" value="Genomic_DNA"/>
</dbReference>
<evidence type="ECO:0000256" key="2">
    <source>
        <dbReference type="SAM" id="Phobius"/>
    </source>
</evidence>
<comment type="caution">
    <text evidence="3">The sequence shown here is derived from an EMBL/GenBank/DDBJ whole genome shotgun (WGS) entry which is preliminary data.</text>
</comment>